<evidence type="ECO:0000313" key="4">
    <source>
        <dbReference type="WBParaSite" id="Gr19_v10_g11603.t1"/>
    </source>
</evidence>
<organism evidence="3 4">
    <name type="scientific">Globodera rostochiensis</name>
    <name type="common">Golden nematode worm</name>
    <name type="synonym">Heterodera rostochiensis</name>
    <dbReference type="NCBI Taxonomy" id="31243"/>
    <lineage>
        <taxon>Eukaryota</taxon>
        <taxon>Metazoa</taxon>
        <taxon>Ecdysozoa</taxon>
        <taxon>Nematoda</taxon>
        <taxon>Chromadorea</taxon>
        <taxon>Rhabditida</taxon>
        <taxon>Tylenchina</taxon>
        <taxon>Tylenchomorpha</taxon>
        <taxon>Tylenchoidea</taxon>
        <taxon>Heteroderidae</taxon>
        <taxon>Heteroderinae</taxon>
        <taxon>Globodera</taxon>
    </lineage>
</organism>
<feature type="signal peptide" evidence="2">
    <location>
        <begin position="1"/>
        <end position="21"/>
    </location>
</feature>
<keyword evidence="2" id="KW-0732">Signal</keyword>
<dbReference type="WBParaSite" id="Gr19_v10_g11603.t1">
    <property type="protein sequence ID" value="Gr19_v10_g11603.t1"/>
    <property type="gene ID" value="Gr19_v10_g11603"/>
</dbReference>
<name>A0A914GVM0_GLORO</name>
<dbReference type="AlphaFoldDB" id="A0A914GVM0"/>
<proteinExistence type="predicted"/>
<feature type="chain" id="PRO_5037771308" evidence="2">
    <location>
        <begin position="22"/>
        <end position="409"/>
    </location>
</feature>
<evidence type="ECO:0000256" key="1">
    <source>
        <dbReference type="SAM" id="Coils"/>
    </source>
</evidence>
<reference evidence="4" key="1">
    <citation type="submission" date="2022-11" db="UniProtKB">
        <authorList>
            <consortium name="WormBaseParasite"/>
        </authorList>
    </citation>
    <scope>IDENTIFICATION</scope>
</reference>
<keyword evidence="3" id="KW-1185">Reference proteome</keyword>
<feature type="coiled-coil region" evidence="1">
    <location>
        <begin position="354"/>
        <end position="381"/>
    </location>
</feature>
<protein>
    <submittedName>
        <fullName evidence="4">Uncharacterized protein</fullName>
    </submittedName>
</protein>
<evidence type="ECO:0000256" key="2">
    <source>
        <dbReference type="SAM" id="SignalP"/>
    </source>
</evidence>
<dbReference type="Proteomes" id="UP000887572">
    <property type="component" value="Unplaced"/>
</dbReference>
<accession>A0A914GVM0</accession>
<keyword evidence="1" id="KW-0175">Coiled coil</keyword>
<sequence>MFPHNLSICVVLLALVGGCVADDKHAFDLQLMPTLFGYQHVYKVVINCVKKYTVQEYSDKNYANNNMNIGTIQFDQIAFNLERCLDETKIIVRMHNTKNLDFPIWPKAYKTSLIIINQNAVHRIRFGNFFKLIIGPSLAAIEDNETAAGNTFYRLDIHCAGSTKVAEFKTYTQHNTMVVFNSSKTKCDSYDVKVWPVHEHWLSDETFNKPALLVEEGITVANGATYQIDFPNHFNVHIFPRLASNCGEVYFVEAKCHGGREAEDKLYQTYTEQNALIVLNAPGCTKYDIFVFKCKKEWAQNAATIKELLDVIIIKSLQTVEILNGDTFNFEFSLDTKAKQAESSKSDNHKSELTETEKKKLKRMSEDIVKLKDDVKLIKKQVCGIRSDLHTTVLEIKQVLESKLKDDFE</sequence>
<evidence type="ECO:0000313" key="3">
    <source>
        <dbReference type="Proteomes" id="UP000887572"/>
    </source>
</evidence>